<dbReference type="Proteomes" id="UP000254065">
    <property type="component" value="Unassembled WGS sequence"/>
</dbReference>
<accession>A0A378U6L7</accession>
<keyword evidence="2" id="KW-1185">Reference proteome</keyword>
<organism evidence="1 2">
    <name type="scientific">Moraxella caprae</name>
    <dbReference type="NCBI Taxonomy" id="90240"/>
    <lineage>
        <taxon>Bacteria</taxon>
        <taxon>Pseudomonadati</taxon>
        <taxon>Pseudomonadota</taxon>
        <taxon>Gammaproteobacteria</taxon>
        <taxon>Moraxellales</taxon>
        <taxon>Moraxellaceae</taxon>
        <taxon>Moraxella</taxon>
    </lineage>
</organism>
<sequence length="63" mass="6792">MIRNKEMLFDVSMGKGDDALYVAGDVTSNIRIDMGDGNDYLYTGGEFGTGHGGVNTNFAHGCW</sequence>
<name>A0A378U6L7_9GAMM</name>
<gene>
    <name evidence="1" type="ORF">NCTC12877_02738</name>
</gene>
<evidence type="ECO:0000313" key="2">
    <source>
        <dbReference type="Proteomes" id="UP000254065"/>
    </source>
</evidence>
<dbReference type="Gene3D" id="2.160.20.160">
    <property type="match status" value="1"/>
</dbReference>
<protein>
    <submittedName>
        <fullName evidence="1">Uncharacterized protein</fullName>
    </submittedName>
</protein>
<proteinExistence type="predicted"/>
<evidence type="ECO:0000313" key="1">
    <source>
        <dbReference type="EMBL" id="STZ70264.1"/>
    </source>
</evidence>
<dbReference type="AlphaFoldDB" id="A0A378U6L7"/>
<dbReference type="EMBL" id="UGQB01000006">
    <property type="protein sequence ID" value="STZ70264.1"/>
    <property type="molecule type" value="Genomic_DNA"/>
</dbReference>
<reference evidence="1 2" key="1">
    <citation type="submission" date="2018-06" db="EMBL/GenBank/DDBJ databases">
        <authorList>
            <consortium name="Pathogen Informatics"/>
            <person name="Doyle S."/>
        </authorList>
    </citation>
    <scope>NUCLEOTIDE SEQUENCE [LARGE SCALE GENOMIC DNA]</scope>
    <source>
        <strain evidence="1 2">NCTC12877</strain>
    </source>
</reference>